<dbReference type="InterPro" id="IPR017937">
    <property type="entry name" value="Thioredoxin_CS"/>
</dbReference>
<dbReference type="Proteomes" id="UP001146351">
    <property type="component" value="Unassembled WGS sequence"/>
</dbReference>
<accession>A0A9W9HQZ3</accession>
<dbReference type="PIRSF" id="PIRSF000077">
    <property type="entry name" value="Thioredoxin"/>
    <property type="match status" value="1"/>
</dbReference>
<evidence type="ECO:0000256" key="3">
    <source>
        <dbReference type="PIRNR" id="PIRNR000077"/>
    </source>
</evidence>
<evidence type="ECO:0000259" key="6">
    <source>
        <dbReference type="PROSITE" id="PS51352"/>
    </source>
</evidence>
<dbReference type="AlphaFoldDB" id="A0A9W9HQZ3"/>
<dbReference type="FunFam" id="3.40.30.10:FF:000245">
    <property type="entry name" value="Thioredoxin"/>
    <property type="match status" value="1"/>
</dbReference>
<dbReference type="InterPro" id="IPR013766">
    <property type="entry name" value="Thioredoxin_domain"/>
</dbReference>
<evidence type="ECO:0000256" key="5">
    <source>
        <dbReference type="PIRSR" id="PIRSR000077-4"/>
    </source>
</evidence>
<dbReference type="PRINTS" id="PR00421">
    <property type="entry name" value="THIOREDOXIN"/>
</dbReference>
<proteinExistence type="inferred from homology"/>
<evidence type="ECO:0000313" key="8">
    <source>
        <dbReference type="Proteomes" id="UP001146351"/>
    </source>
</evidence>
<dbReference type="InterPro" id="IPR036249">
    <property type="entry name" value="Thioredoxin-like_sf"/>
</dbReference>
<dbReference type="PANTHER" id="PTHR46115">
    <property type="entry name" value="THIOREDOXIN-LIKE PROTEIN 1"/>
    <property type="match status" value="1"/>
</dbReference>
<dbReference type="Gene3D" id="3.40.30.10">
    <property type="entry name" value="Glutaredoxin"/>
    <property type="match status" value="1"/>
</dbReference>
<keyword evidence="8" id="KW-1185">Reference proteome</keyword>
<dbReference type="PROSITE" id="PS51352">
    <property type="entry name" value="THIOREDOXIN_2"/>
    <property type="match status" value="1"/>
</dbReference>
<evidence type="ECO:0000313" key="7">
    <source>
        <dbReference type="EMBL" id="KAJ5156278.1"/>
    </source>
</evidence>
<protein>
    <recommendedName>
        <fullName evidence="3">Thioredoxin</fullName>
    </recommendedName>
</protein>
<dbReference type="PROSITE" id="PS00194">
    <property type="entry name" value="THIOREDOXIN_1"/>
    <property type="match status" value="1"/>
</dbReference>
<feature type="active site" description="Nucleophile" evidence="4">
    <location>
        <position position="31"/>
    </location>
</feature>
<feature type="active site" description="Nucleophile" evidence="4">
    <location>
        <position position="34"/>
    </location>
</feature>
<name>A0A9W9HQZ3_9EURO</name>
<organism evidence="7 8">
    <name type="scientific">Penicillium capsulatum</name>
    <dbReference type="NCBI Taxonomy" id="69766"/>
    <lineage>
        <taxon>Eukaryota</taxon>
        <taxon>Fungi</taxon>
        <taxon>Dikarya</taxon>
        <taxon>Ascomycota</taxon>
        <taxon>Pezizomycotina</taxon>
        <taxon>Eurotiomycetes</taxon>
        <taxon>Eurotiomycetidae</taxon>
        <taxon>Eurotiales</taxon>
        <taxon>Aspergillaceae</taxon>
        <taxon>Penicillium</taxon>
    </lineage>
</organism>
<feature type="site" description="Contributes to redox potential value" evidence="4">
    <location>
        <position position="33"/>
    </location>
</feature>
<evidence type="ECO:0000256" key="1">
    <source>
        <dbReference type="ARBA" id="ARBA00008987"/>
    </source>
</evidence>
<comment type="caution">
    <text evidence="7">The sequence shown here is derived from an EMBL/GenBank/DDBJ whole genome shotgun (WGS) entry which is preliminary data.</text>
</comment>
<keyword evidence="5" id="KW-0676">Redox-active center</keyword>
<dbReference type="InterPro" id="IPR005746">
    <property type="entry name" value="Thioredoxin"/>
</dbReference>
<gene>
    <name evidence="7" type="ORF">N7492_009081</name>
</gene>
<keyword evidence="2 5" id="KW-1015">Disulfide bond</keyword>
<dbReference type="OrthoDB" id="10263751at2759"/>
<dbReference type="GO" id="GO:0015035">
    <property type="term" value="F:protein-disulfide reductase activity"/>
    <property type="evidence" value="ECO:0007669"/>
    <property type="project" value="InterPro"/>
</dbReference>
<reference evidence="7" key="1">
    <citation type="submission" date="2022-11" db="EMBL/GenBank/DDBJ databases">
        <authorList>
            <person name="Petersen C."/>
        </authorList>
    </citation>
    <scope>NUCLEOTIDE SEQUENCE</scope>
    <source>
        <strain evidence="7">IBT 21917</strain>
    </source>
</reference>
<comment type="similarity">
    <text evidence="1 3">Belongs to the thioredoxin family.</text>
</comment>
<dbReference type="CDD" id="cd02947">
    <property type="entry name" value="TRX_family"/>
    <property type="match status" value="1"/>
</dbReference>
<dbReference type="NCBIfam" id="TIGR01068">
    <property type="entry name" value="thioredoxin"/>
    <property type="match status" value="1"/>
</dbReference>
<feature type="site" description="Contributes to redox potential value" evidence="4">
    <location>
        <position position="32"/>
    </location>
</feature>
<reference evidence="7" key="2">
    <citation type="journal article" date="2023" name="IMA Fungus">
        <title>Comparative genomic study of the Penicillium genus elucidates a diverse pangenome and 15 lateral gene transfer events.</title>
        <authorList>
            <person name="Petersen C."/>
            <person name="Sorensen T."/>
            <person name="Nielsen M.R."/>
            <person name="Sondergaard T.E."/>
            <person name="Sorensen J.L."/>
            <person name="Fitzpatrick D.A."/>
            <person name="Frisvad J.C."/>
            <person name="Nielsen K.L."/>
        </authorList>
    </citation>
    <scope>NUCLEOTIDE SEQUENCE</scope>
    <source>
        <strain evidence="7">IBT 21917</strain>
    </source>
</reference>
<sequence length="105" mass="11409">MGVAELKGKPAFVEAISSGDVIIIDFWATWCGPCQAISPVFEALAEQTVGPKFYKVDVDAEEDIAQEVGIRAMPTFMVFKDWEKVGEVAGADPQKLTALVDQFKA</sequence>
<dbReference type="Pfam" id="PF00085">
    <property type="entry name" value="Thioredoxin"/>
    <property type="match status" value="1"/>
</dbReference>
<feature type="domain" description="Thioredoxin" evidence="6">
    <location>
        <begin position="1"/>
        <end position="105"/>
    </location>
</feature>
<evidence type="ECO:0000256" key="4">
    <source>
        <dbReference type="PIRSR" id="PIRSR000077-1"/>
    </source>
</evidence>
<dbReference type="SUPFAM" id="SSF52833">
    <property type="entry name" value="Thioredoxin-like"/>
    <property type="match status" value="1"/>
</dbReference>
<evidence type="ECO:0000256" key="2">
    <source>
        <dbReference type="ARBA" id="ARBA00023157"/>
    </source>
</evidence>
<feature type="site" description="Deprotonates C-terminal active site Cys" evidence="4">
    <location>
        <position position="25"/>
    </location>
</feature>
<feature type="disulfide bond" description="Redox-active" evidence="5">
    <location>
        <begin position="31"/>
        <end position="34"/>
    </location>
</feature>
<dbReference type="EMBL" id="JAPQKO010000006">
    <property type="protein sequence ID" value="KAJ5156278.1"/>
    <property type="molecule type" value="Genomic_DNA"/>
</dbReference>